<dbReference type="OMA" id="MPLEYAD"/>
<name>A0A163K7C1_ABSGL</name>
<reference evidence="1" key="1">
    <citation type="submission" date="2016-04" db="EMBL/GenBank/DDBJ databases">
        <authorList>
            <person name="Evans L.H."/>
            <person name="Alamgir A."/>
            <person name="Owens N."/>
            <person name="Weber N.D."/>
            <person name="Virtaneva K."/>
            <person name="Barbian K."/>
            <person name="Babar A."/>
            <person name="Rosenke K."/>
        </authorList>
    </citation>
    <scope>NUCLEOTIDE SEQUENCE [LARGE SCALE GENOMIC DNA]</scope>
    <source>
        <strain evidence="1">CBS 101.48</strain>
    </source>
</reference>
<protein>
    <submittedName>
        <fullName evidence="1">Uncharacterized protein</fullName>
    </submittedName>
</protein>
<dbReference type="STRING" id="4829.A0A163K7C1"/>
<accession>A0A163K7C1</accession>
<dbReference type="InParanoid" id="A0A163K7C1"/>
<dbReference type="EMBL" id="LT554895">
    <property type="protein sequence ID" value="SAM08646.1"/>
    <property type="molecule type" value="Genomic_DNA"/>
</dbReference>
<dbReference type="Proteomes" id="UP000078561">
    <property type="component" value="Unassembled WGS sequence"/>
</dbReference>
<evidence type="ECO:0000313" key="1">
    <source>
        <dbReference type="EMBL" id="SAM08646.1"/>
    </source>
</evidence>
<sequence length="316" mass="35722">MPTINGHPYHLTTSTMESFHSEPSTIHAITTPPTPPIPSLPPPTDERWTLSALGEWTPPSAPSTVRSRPDVRHAPRIPRLRRPVTLERSHPQIRHPHNPQHMSISSAISSATPAHFIRSSELAQSDQCLDSTDITALFTPLQDDSLLTMQKSDNCNYLNFRLMHQKSSISRSLFDVEKYTSYQNGAIYRVFNSQNTLDMPLEYADRGPSCAISQLILMTPQTGFSPPYTRRFDHFTKQDFEEYQESSDRTHGDDRLAAWFQIVDDQPMVVDLGERSGRYLLIKLFPSEHDSASLELYYVGLVGYSGARSFAKGELC</sequence>
<gene>
    <name evidence="1" type="primary">ABSGL_14309.1 scaffold 14385</name>
</gene>
<dbReference type="AlphaFoldDB" id="A0A163K7C1"/>
<keyword evidence="2" id="KW-1185">Reference proteome</keyword>
<organism evidence="1">
    <name type="scientific">Absidia glauca</name>
    <name type="common">Pin mould</name>
    <dbReference type="NCBI Taxonomy" id="4829"/>
    <lineage>
        <taxon>Eukaryota</taxon>
        <taxon>Fungi</taxon>
        <taxon>Fungi incertae sedis</taxon>
        <taxon>Mucoromycota</taxon>
        <taxon>Mucoromycotina</taxon>
        <taxon>Mucoromycetes</taxon>
        <taxon>Mucorales</taxon>
        <taxon>Cunninghamellaceae</taxon>
        <taxon>Absidia</taxon>
    </lineage>
</organism>
<proteinExistence type="predicted"/>
<dbReference type="OrthoDB" id="2351940at2759"/>
<evidence type="ECO:0000313" key="2">
    <source>
        <dbReference type="Proteomes" id="UP000078561"/>
    </source>
</evidence>